<evidence type="ECO:0000313" key="1">
    <source>
        <dbReference type="EMBL" id="VEL21818.1"/>
    </source>
</evidence>
<reference evidence="1" key="1">
    <citation type="submission" date="2018-11" db="EMBL/GenBank/DDBJ databases">
        <authorList>
            <consortium name="Pathogen Informatics"/>
        </authorList>
    </citation>
    <scope>NUCLEOTIDE SEQUENCE</scope>
</reference>
<name>A0A448WWC6_9PLAT</name>
<protein>
    <submittedName>
        <fullName evidence="1">Uncharacterized protein</fullName>
    </submittedName>
</protein>
<organism evidence="1 2">
    <name type="scientific">Protopolystoma xenopodis</name>
    <dbReference type="NCBI Taxonomy" id="117903"/>
    <lineage>
        <taxon>Eukaryota</taxon>
        <taxon>Metazoa</taxon>
        <taxon>Spiralia</taxon>
        <taxon>Lophotrochozoa</taxon>
        <taxon>Platyhelminthes</taxon>
        <taxon>Monogenea</taxon>
        <taxon>Polyopisthocotylea</taxon>
        <taxon>Polystomatidea</taxon>
        <taxon>Polystomatidae</taxon>
        <taxon>Protopolystoma</taxon>
    </lineage>
</organism>
<dbReference type="Proteomes" id="UP000784294">
    <property type="component" value="Unassembled WGS sequence"/>
</dbReference>
<comment type="caution">
    <text evidence="1">The sequence shown here is derived from an EMBL/GenBank/DDBJ whole genome shotgun (WGS) entry which is preliminary data.</text>
</comment>
<keyword evidence="2" id="KW-1185">Reference proteome</keyword>
<proteinExistence type="predicted"/>
<gene>
    <name evidence="1" type="ORF">PXEA_LOCUS15258</name>
</gene>
<evidence type="ECO:0000313" key="2">
    <source>
        <dbReference type="Proteomes" id="UP000784294"/>
    </source>
</evidence>
<dbReference type="AlphaFoldDB" id="A0A448WWC6"/>
<sequence>MSRRPGQASEIYFQDKLPVLPKPSAVPAATTVLLDRPPSSGPRQMAPAVAQSVLRLADVRRLETPEPREFAQLVCLTEALTTCESSVVSPS</sequence>
<accession>A0A448WWC6</accession>
<dbReference type="EMBL" id="CAAALY010053251">
    <property type="protein sequence ID" value="VEL21818.1"/>
    <property type="molecule type" value="Genomic_DNA"/>
</dbReference>